<proteinExistence type="predicted"/>
<reference evidence="2 3" key="1">
    <citation type="journal article" date="2024" name="Plant J.">
        <title>Genome sequences and population genomics reveal climatic adaptation and genomic divergence between two closely related sweetgum species.</title>
        <authorList>
            <person name="Xu W.Q."/>
            <person name="Ren C.Q."/>
            <person name="Zhang X.Y."/>
            <person name="Comes H.P."/>
            <person name="Liu X.H."/>
            <person name="Li Y.G."/>
            <person name="Kettle C.J."/>
            <person name="Jalonen R."/>
            <person name="Gaisberger H."/>
            <person name="Ma Y.Z."/>
            <person name="Qiu Y.X."/>
        </authorList>
    </citation>
    <scope>NUCLEOTIDE SEQUENCE [LARGE SCALE GENOMIC DNA]</scope>
    <source>
        <strain evidence="2">Hangzhou</strain>
    </source>
</reference>
<evidence type="ECO:0000313" key="2">
    <source>
        <dbReference type="EMBL" id="KAK9284778.1"/>
    </source>
</evidence>
<organism evidence="2 3">
    <name type="scientific">Liquidambar formosana</name>
    <name type="common">Formosan gum</name>
    <dbReference type="NCBI Taxonomy" id="63359"/>
    <lineage>
        <taxon>Eukaryota</taxon>
        <taxon>Viridiplantae</taxon>
        <taxon>Streptophyta</taxon>
        <taxon>Embryophyta</taxon>
        <taxon>Tracheophyta</taxon>
        <taxon>Spermatophyta</taxon>
        <taxon>Magnoliopsida</taxon>
        <taxon>eudicotyledons</taxon>
        <taxon>Gunneridae</taxon>
        <taxon>Pentapetalae</taxon>
        <taxon>Saxifragales</taxon>
        <taxon>Altingiaceae</taxon>
        <taxon>Liquidambar</taxon>
    </lineage>
</organism>
<accession>A0AAP0RTP3</accession>
<comment type="caution">
    <text evidence="2">The sequence shown here is derived from an EMBL/GenBank/DDBJ whole genome shotgun (WGS) entry which is preliminary data.</text>
</comment>
<dbReference type="AlphaFoldDB" id="A0AAP0RTP3"/>
<protein>
    <submittedName>
        <fullName evidence="2">Uncharacterized protein</fullName>
    </submittedName>
</protein>
<sequence length="109" mass="12222">MVAVFNKELLSWYLITLKLRETVEAGIANLPGTPTSTRSLELPEQSDQQQLQKQEQQPSDSLQIVIKGDNENFEEGHTSDSEWVISIKEKLEQAHQDDAAGSNGQDIQE</sequence>
<feature type="compositionally biased region" description="Low complexity" evidence="1">
    <location>
        <begin position="39"/>
        <end position="61"/>
    </location>
</feature>
<evidence type="ECO:0000313" key="3">
    <source>
        <dbReference type="Proteomes" id="UP001415857"/>
    </source>
</evidence>
<evidence type="ECO:0000256" key="1">
    <source>
        <dbReference type="SAM" id="MobiDB-lite"/>
    </source>
</evidence>
<dbReference type="EMBL" id="JBBPBK010000005">
    <property type="protein sequence ID" value="KAK9284778.1"/>
    <property type="molecule type" value="Genomic_DNA"/>
</dbReference>
<feature type="region of interest" description="Disordered" evidence="1">
    <location>
        <begin position="28"/>
        <end position="61"/>
    </location>
</feature>
<name>A0AAP0RTP3_LIQFO</name>
<keyword evidence="3" id="KW-1185">Reference proteome</keyword>
<gene>
    <name evidence="2" type="ORF">L1049_023955</name>
</gene>
<dbReference type="Proteomes" id="UP001415857">
    <property type="component" value="Unassembled WGS sequence"/>
</dbReference>